<protein>
    <recommendedName>
        <fullName evidence="4">LysM domain-containing protein</fullName>
    </recommendedName>
</protein>
<proteinExistence type="predicted"/>
<evidence type="ECO:0000313" key="3">
    <source>
        <dbReference type="Proteomes" id="UP000215509"/>
    </source>
</evidence>
<feature type="chain" id="PRO_5012014171" description="LysM domain-containing protein" evidence="1">
    <location>
        <begin position="33"/>
        <end position="233"/>
    </location>
</feature>
<reference evidence="2 3" key="1">
    <citation type="submission" date="2017-07" db="EMBL/GenBank/DDBJ databases">
        <title>Genome sequencing and assembly of Paenibacillus rigui.</title>
        <authorList>
            <person name="Mayilraj S."/>
        </authorList>
    </citation>
    <scope>NUCLEOTIDE SEQUENCE [LARGE SCALE GENOMIC DNA]</scope>
    <source>
        <strain evidence="2 3">JCM 16352</strain>
    </source>
</reference>
<feature type="signal peptide" evidence="1">
    <location>
        <begin position="1"/>
        <end position="32"/>
    </location>
</feature>
<dbReference type="AlphaFoldDB" id="A0A229UT98"/>
<dbReference type="OrthoDB" id="2375390at2"/>
<comment type="caution">
    <text evidence="2">The sequence shown here is derived from an EMBL/GenBank/DDBJ whole genome shotgun (WGS) entry which is preliminary data.</text>
</comment>
<keyword evidence="3" id="KW-1185">Reference proteome</keyword>
<dbReference type="RefSeq" id="WP_094014707.1">
    <property type="nucleotide sequence ID" value="NZ_NMQW01000014.1"/>
</dbReference>
<evidence type="ECO:0000313" key="2">
    <source>
        <dbReference type="EMBL" id="OXM86491.1"/>
    </source>
</evidence>
<sequence length="233" mass="25396">MRSMQRKMWAGTVAVALLLGGFGGLTTPQAYADEDEDTTVIAPAPADTSIPLNKRFHLDWSQVEGNASNILGMDWIDLNDALTSGKSIAEVAASKGVSGEGLVSQLVQLEASQVNEALQANKITQDEADRLNKQITDKITKIVNKEGYQYKAKEAGQHNKSLQLTFKPKAAELAELLKLDKEQVKQQLAEGKSVADIAAAQGITEDELITKLTEQIKPALKSWIHQTEQQTKK</sequence>
<gene>
    <name evidence="2" type="ORF">CF651_09970</name>
</gene>
<dbReference type="EMBL" id="NMQW01000014">
    <property type="protein sequence ID" value="OXM86491.1"/>
    <property type="molecule type" value="Genomic_DNA"/>
</dbReference>
<evidence type="ECO:0000256" key="1">
    <source>
        <dbReference type="SAM" id="SignalP"/>
    </source>
</evidence>
<organism evidence="2 3">
    <name type="scientific">Paenibacillus rigui</name>
    <dbReference type="NCBI Taxonomy" id="554312"/>
    <lineage>
        <taxon>Bacteria</taxon>
        <taxon>Bacillati</taxon>
        <taxon>Bacillota</taxon>
        <taxon>Bacilli</taxon>
        <taxon>Bacillales</taxon>
        <taxon>Paenibacillaceae</taxon>
        <taxon>Paenibacillus</taxon>
    </lineage>
</organism>
<accession>A0A229UT98</accession>
<evidence type="ECO:0008006" key="4">
    <source>
        <dbReference type="Google" id="ProtNLM"/>
    </source>
</evidence>
<name>A0A229UT98_9BACL</name>
<keyword evidence="1" id="KW-0732">Signal</keyword>
<dbReference type="Proteomes" id="UP000215509">
    <property type="component" value="Unassembled WGS sequence"/>
</dbReference>